<feature type="compositionally biased region" description="Pro residues" evidence="5">
    <location>
        <begin position="904"/>
        <end position="917"/>
    </location>
</feature>
<dbReference type="Proteomes" id="UP001221757">
    <property type="component" value="Unassembled WGS sequence"/>
</dbReference>
<keyword evidence="1" id="KW-0723">Serine/threonine-protein kinase</keyword>
<dbReference type="PROSITE" id="PS00108">
    <property type="entry name" value="PROTEIN_KINASE_ST"/>
    <property type="match status" value="1"/>
</dbReference>
<dbReference type="Pfam" id="PF22215">
    <property type="entry name" value="MLKL_N"/>
    <property type="match status" value="1"/>
</dbReference>
<dbReference type="GO" id="GO:0004674">
    <property type="term" value="F:protein serine/threonine kinase activity"/>
    <property type="evidence" value="ECO:0007669"/>
    <property type="project" value="UniProtKB-KW"/>
</dbReference>
<keyword evidence="2 4" id="KW-0547">Nucleotide-binding</keyword>
<feature type="region of interest" description="Disordered" evidence="5">
    <location>
        <begin position="527"/>
        <end position="568"/>
    </location>
</feature>
<dbReference type="PANTHER" id="PTHR44329">
    <property type="entry name" value="SERINE/THREONINE-PROTEIN KINASE TNNI3K-RELATED"/>
    <property type="match status" value="1"/>
</dbReference>
<dbReference type="GO" id="GO:0005524">
    <property type="term" value="F:ATP binding"/>
    <property type="evidence" value="ECO:0007669"/>
    <property type="project" value="UniProtKB-UniRule"/>
</dbReference>
<dbReference type="EMBL" id="JARKIE010000031">
    <property type="protein sequence ID" value="KAJ7697234.1"/>
    <property type="molecule type" value="Genomic_DNA"/>
</dbReference>
<dbReference type="CDD" id="cd21037">
    <property type="entry name" value="MLKL_NTD"/>
    <property type="match status" value="1"/>
</dbReference>
<dbReference type="InterPro" id="IPR008271">
    <property type="entry name" value="Ser/Thr_kinase_AS"/>
</dbReference>
<feature type="compositionally biased region" description="Low complexity" evidence="5">
    <location>
        <begin position="117"/>
        <end position="126"/>
    </location>
</feature>
<name>A0AAD7DTC9_MYCRO</name>
<accession>A0AAD7DTC9</accession>
<dbReference type="GO" id="GO:0007166">
    <property type="term" value="P:cell surface receptor signaling pathway"/>
    <property type="evidence" value="ECO:0007669"/>
    <property type="project" value="InterPro"/>
</dbReference>
<evidence type="ECO:0000256" key="1">
    <source>
        <dbReference type="ARBA" id="ARBA00022527"/>
    </source>
</evidence>
<dbReference type="InterPro" id="IPR036537">
    <property type="entry name" value="Adaptor_Cbl_N_dom_sf"/>
</dbReference>
<evidence type="ECO:0000259" key="6">
    <source>
        <dbReference type="PROSITE" id="PS50011"/>
    </source>
</evidence>
<dbReference type="PANTHER" id="PTHR44329:SF214">
    <property type="entry name" value="PROTEIN KINASE DOMAIN-CONTAINING PROTEIN"/>
    <property type="match status" value="1"/>
</dbReference>
<feature type="compositionally biased region" description="Low complexity" evidence="5">
    <location>
        <begin position="173"/>
        <end position="191"/>
    </location>
</feature>
<feature type="compositionally biased region" description="Low complexity" evidence="5">
    <location>
        <begin position="535"/>
        <end position="559"/>
    </location>
</feature>
<dbReference type="SUPFAM" id="SSF56112">
    <property type="entry name" value="Protein kinase-like (PK-like)"/>
    <property type="match status" value="1"/>
</dbReference>
<gene>
    <name evidence="7" type="ORF">B0H17DRAFT_376692</name>
</gene>
<feature type="compositionally biased region" description="Pro residues" evidence="5">
    <location>
        <begin position="52"/>
        <end position="64"/>
    </location>
</feature>
<evidence type="ECO:0000256" key="3">
    <source>
        <dbReference type="ARBA" id="ARBA00022840"/>
    </source>
</evidence>
<dbReference type="PROSITE" id="PS50011">
    <property type="entry name" value="PROTEIN_KINASE_DOM"/>
    <property type="match status" value="1"/>
</dbReference>
<dbReference type="Gene3D" id="1.10.510.10">
    <property type="entry name" value="Transferase(Phosphotransferase) domain 1"/>
    <property type="match status" value="1"/>
</dbReference>
<feature type="domain" description="Protein kinase" evidence="6">
    <location>
        <begin position="601"/>
        <end position="864"/>
    </location>
</feature>
<keyword evidence="1" id="KW-0808">Transferase</keyword>
<comment type="caution">
    <text evidence="7">The sequence shown here is derived from an EMBL/GenBank/DDBJ whole genome shotgun (WGS) entry which is preliminary data.</text>
</comment>
<feature type="compositionally biased region" description="Low complexity" evidence="5">
    <location>
        <begin position="1"/>
        <end position="14"/>
    </location>
</feature>
<dbReference type="InterPro" id="IPR001245">
    <property type="entry name" value="Ser-Thr/Tyr_kinase_cat_dom"/>
</dbReference>
<reference evidence="7" key="1">
    <citation type="submission" date="2023-03" db="EMBL/GenBank/DDBJ databases">
        <title>Massive genome expansion in bonnet fungi (Mycena s.s.) driven by repeated elements and novel gene families across ecological guilds.</title>
        <authorList>
            <consortium name="Lawrence Berkeley National Laboratory"/>
            <person name="Harder C.B."/>
            <person name="Miyauchi S."/>
            <person name="Viragh M."/>
            <person name="Kuo A."/>
            <person name="Thoen E."/>
            <person name="Andreopoulos B."/>
            <person name="Lu D."/>
            <person name="Skrede I."/>
            <person name="Drula E."/>
            <person name="Henrissat B."/>
            <person name="Morin E."/>
            <person name="Kohler A."/>
            <person name="Barry K."/>
            <person name="LaButti K."/>
            <person name="Morin E."/>
            <person name="Salamov A."/>
            <person name="Lipzen A."/>
            <person name="Mereny Z."/>
            <person name="Hegedus B."/>
            <person name="Baldrian P."/>
            <person name="Stursova M."/>
            <person name="Weitz H."/>
            <person name="Taylor A."/>
            <person name="Grigoriev I.V."/>
            <person name="Nagy L.G."/>
            <person name="Martin F."/>
            <person name="Kauserud H."/>
        </authorList>
    </citation>
    <scope>NUCLEOTIDE SEQUENCE</scope>
    <source>
        <strain evidence="7">CBHHK067</strain>
    </source>
</reference>
<feature type="compositionally biased region" description="Low complexity" evidence="5">
    <location>
        <begin position="72"/>
        <end position="95"/>
    </location>
</feature>
<evidence type="ECO:0000313" key="7">
    <source>
        <dbReference type="EMBL" id="KAJ7697234.1"/>
    </source>
</evidence>
<keyword evidence="1" id="KW-0418">Kinase</keyword>
<feature type="region of interest" description="Disordered" evidence="5">
    <location>
        <begin position="876"/>
        <end position="947"/>
    </location>
</feature>
<dbReference type="InterPro" id="IPR017441">
    <property type="entry name" value="Protein_kinase_ATP_BS"/>
</dbReference>
<keyword evidence="3 4" id="KW-0067">ATP-binding</keyword>
<dbReference type="InterPro" id="IPR051681">
    <property type="entry name" value="Ser/Thr_Kinases-Pseudokinases"/>
</dbReference>
<feature type="region of interest" description="Disordered" evidence="5">
    <location>
        <begin position="1"/>
        <end position="238"/>
    </location>
</feature>
<evidence type="ECO:0000256" key="5">
    <source>
        <dbReference type="SAM" id="MobiDB-lite"/>
    </source>
</evidence>
<feature type="compositionally biased region" description="Low complexity" evidence="5">
    <location>
        <begin position="925"/>
        <end position="938"/>
    </location>
</feature>
<evidence type="ECO:0000313" key="8">
    <source>
        <dbReference type="Proteomes" id="UP001221757"/>
    </source>
</evidence>
<sequence>MSDPGSTSPSGSAPPTIPPAMTTSKMPVMPKTTAKIPSPLNPTRTPVNSLPPSSPPALPVPPSGRPRGQSLSSMLGSPHHSRSSSTSPMRSSASSQRTVYDIPRMEFSPKSELSTLAPESPASGSRSRSRSRSPAQDRVISSTILEHPSTPPNAAPSTWWGRNVRQDRPWRDPSSPVSPASSEHSSPTSSPRAPAKKLVKQKPKGEADSDDEHGTLFRAPLKRRPTGTTIPKEQTEGWERTRERIAEALSKILPPALLITHDLLEVGAEVLKFAPIPGLDVAASLLLSIWDNVQGVDMNRLACLRLAERCANLLLSVQLELHESGDKVEKEMAKPMEKLVETFTQVRDFLLKQAHRPFLKRYLKREEILRDISGCDTSLSDALGMFSLQVQMRILKQVKETEDRREAENRAILDALLRAQQQGAGNALGITVDQGQLTPKQGLLELPQEHDDILPALQSLHSTQNTLDFAHDNADLRGLMREALAQSSDVEMLRVLQVGRAEMPEALKTLQRALERVGVVTPPPAFAAPVPPAYAPRGGPPVRSATLSSSESSGSSSTGTGHGMARDTLDREFIEGGIDALRRMSKGGAMLPSWTITRYEVDRDVKIGIGFFSDVYKGTWRGRTVAIKCLAESTPRDLFLREVNIWRELKHPNVLELYGASGASGDGPWFFVCPYERFGSLSSFLRRVAQEGEAAKNGKEGDLLRFMHEVAKGMEYLHGKGVLHGDLKAANVLVDDRIHCLVSDFGQSEMKSEAYRISGTALPHGTLRWQAPELMLGSSELTPEMDVYSYAICCVEVLSMGRLPWPLMSDEAVRNFVLKDKTRPKIPSTRFNSPVLQEILRVCWDEDPAVRPPFSKIVKEMKQLRRAAELPVEGLDDLVSPPISPRGPDWPEVENAGTARPSPDMHPIPLPKTPPMDVPGTFPFPGKSVSPDPSSSESYHTVSQSWPPAGELTLHREDTVSSSGTDMSEPVVYVSSSRASSIFTPSTKSSSVDDLTDFLLGDYGGYESPIPADERIAEIRNERRYRMLLVHDFHLSLTLPLWNPVPITVGAVGFLEKASGTFVTLFNCFYPEKAVNGDSGLPSVYGYGRVTTGNQRLDKRTAAQRGLDAIAGLLTFKKGNADGAMSQSVSRRYTFPLRTGHKIAYLCTETTMYRYIENLDAPKKWFKANVDAIMHQYAPIHHLQKEDLYLVIGTLDAPDYALFVSHNHPDGQAHFNVFSSPKGGQPWGTFTTDAEPEHGGPSYNEPLHENPISASKVSETGGPWDTVLVARLRFKPDVLEPTSL</sequence>
<keyword evidence="8" id="KW-1185">Reference proteome</keyword>
<dbReference type="Pfam" id="PF07714">
    <property type="entry name" value="PK_Tyr_Ser-Thr"/>
    <property type="match status" value="1"/>
</dbReference>
<dbReference type="SMART" id="SM00220">
    <property type="entry name" value="S_TKc"/>
    <property type="match status" value="1"/>
</dbReference>
<dbReference type="InterPro" id="IPR059179">
    <property type="entry name" value="MLKL-like_MCAfunc"/>
</dbReference>
<evidence type="ECO:0000256" key="4">
    <source>
        <dbReference type="PROSITE-ProRule" id="PRU10141"/>
    </source>
</evidence>
<proteinExistence type="predicted"/>
<dbReference type="InterPro" id="IPR011009">
    <property type="entry name" value="Kinase-like_dom_sf"/>
</dbReference>
<dbReference type="Gene3D" id="1.20.930.20">
    <property type="entry name" value="Adaptor protein Cbl, N-terminal domain"/>
    <property type="match status" value="1"/>
</dbReference>
<dbReference type="InterPro" id="IPR054000">
    <property type="entry name" value="MLKL_N"/>
</dbReference>
<organism evidence="7 8">
    <name type="scientific">Mycena rosella</name>
    <name type="common">Pink bonnet</name>
    <name type="synonym">Agaricus rosellus</name>
    <dbReference type="NCBI Taxonomy" id="1033263"/>
    <lineage>
        <taxon>Eukaryota</taxon>
        <taxon>Fungi</taxon>
        <taxon>Dikarya</taxon>
        <taxon>Basidiomycota</taxon>
        <taxon>Agaricomycotina</taxon>
        <taxon>Agaricomycetes</taxon>
        <taxon>Agaricomycetidae</taxon>
        <taxon>Agaricales</taxon>
        <taxon>Marasmiineae</taxon>
        <taxon>Mycenaceae</taxon>
        <taxon>Mycena</taxon>
    </lineage>
</organism>
<dbReference type="PRINTS" id="PR00109">
    <property type="entry name" value="TYRKINASE"/>
</dbReference>
<protein>
    <recommendedName>
        <fullName evidence="6">Protein kinase domain-containing protein</fullName>
    </recommendedName>
</protein>
<feature type="binding site" evidence="4">
    <location>
        <position position="628"/>
    </location>
    <ligand>
        <name>ATP</name>
        <dbReference type="ChEBI" id="CHEBI:30616"/>
    </ligand>
</feature>
<dbReference type="PROSITE" id="PS00107">
    <property type="entry name" value="PROTEIN_KINASE_ATP"/>
    <property type="match status" value="1"/>
</dbReference>
<feature type="compositionally biased region" description="Basic and acidic residues" evidence="5">
    <location>
        <begin position="203"/>
        <end position="215"/>
    </location>
</feature>
<dbReference type="InterPro" id="IPR000719">
    <property type="entry name" value="Prot_kinase_dom"/>
</dbReference>
<evidence type="ECO:0000256" key="2">
    <source>
        <dbReference type="ARBA" id="ARBA00022741"/>
    </source>
</evidence>